<dbReference type="SUPFAM" id="SSF56529">
    <property type="entry name" value="FAH"/>
    <property type="match status" value="1"/>
</dbReference>
<dbReference type="GeneID" id="63761287"/>
<accession>A0A1L9TA32</accession>
<evidence type="ECO:0000313" key="7">
    <source>
        <dbReference type="Proteomes" id="UP000184356"/>
    </source>
</evidence>
<feature type="region of interest" description="Disordered" evidence="4">
    <location>
        <begin position="293"/>
        <end position="319"/>
    </location>
</feature>
<dbReference type="Pfam" id="PF01557">
    <property type="entry name" value="FAA_hydrolase"/>
    <property type="match status" value="1"/>
</dbReference>
<dbReference type="OrthoDB" id="3862662at2759"/>
<keyword evidence="2" id="KW-0479">Metal-binding</keyword>
<dbReference type="CDD" id="cd12148">
    <property type="entry name" value="fungal_TF_MHR"/>
    <property type="match status" value="1"/>
</dbReference>
<dbReference type="VEuPathDB" id="FungiDB:ASPSYDRAFT_34258"/>
<dbReference type="PANTHER" id="PTHR11820">
    <property type="entry name" value="ACYLPYRUVASE"/>
    <property type="match status" value="1"/>
</dbReference>
<dbReference type="STRING" id="1036612.A0A1L9TA32"/>
<keyword evidence="3" id="KW-0539">Nucleus</keyword>
<dbReference type="GO" id="GO:0006107">
    <property type="term" value="P:oxaloacetate metabolic process"/>
    <property type="evidence" value="ECO:0007669"/>
    <property type="project" value="UniProtKB-ARBA"/>
</dbReference>
<comment type="similarity">
    <text evidence="1">Belongs to the FAH family.</text>
</comment>
<evidence type="ECO:0000313" key="6">
    <source>
        <dbReference type="EMBL" id="OJJ56276.1"/>
    </source>
</evidence>
<gene>
    <name evidence="6" type="ORF">ASPSYDRAFT_34258</name>
</gene>
<evidence type="ECO:0000256" key="1">
    <source>
        <dbReference type="ARBA" id="ARBA00010211"/>
    </source>
</evidence>
<dbReference type="PANTHER" id="PTHR11820:SF112">
    <property type="entry name" value="FUMARYLACETOACETATE HYDROLASE FAMILY PROTEIN (AFU_ORTHOLOGUE AFUA_1G02370)-RELATED"/>
    <property type="match status" value="1"/>
</dbReference>
<dbReference type="InterPro" id="IPR011234">
    <property type="entry name" value="Fumarylacetoacetase-like_C"/>
</dbReference>
<reference evidence="7" key="1">
    <citation type="journal article" date="2017" name="Genome Biol.">
        <title>Comparative genomics reveals high biological diversity and specific adaptations in the industrially and medically important fungal genus Aspergillus.</title>
        <authorList>
            <person name="de Vries R.P."/>
            <person name="Riley R."/>
            <person name="Wiebenga A."/>
            <person name="Aguilar-Osorio G."/>
            <person name="Amillis S."/>
            <person name="Uchima C.A."/>
            <person name="Anderluh G."/>
            <person name="Asadollahi M."/>
            <person name="Askin M."/>
            <person name="Barry K."/>
            <person name="Battaglia E."/>
            <person name="Bayram O."/>
            <person name="Benocci T."/>
            <person name="Braus-Stromeyer S.A."/>
            <person name="Caldana C."/>
            <person name="Canovas D."/>
            <person name="Cerqueira G.C."/>
            <person name="Chen F."/>
            <person name="Chen W."/>
            <person name="Choi C."/>
            <person name="Clum A."/>
            <person name="Dos Santos R.A."/>
            <person name="Damasio A.R."/>
            <person name="Diallinas G."/>
            <person name="Emri T."/>
            <person name="Fekete E."/>
            <person name="Flipphi M."/>
            <person name="Freyberg S."/>
            <person name="Gallo A."/>
            <person name="Gournas C."/>
            <person name="Habgood R."/>
            <person name="Hainaut M."/>
            <person name="Harispe M.L."/>
            <person name="Henrissat B."/>
            <person name="Hilden K.S."/>
            <person name="Hope R."/>
            <person name="Hossain A."/>
            <person name="Karabika E."/>
            <person name="Karaffa L."/>
            <person name="Karanyi Z."/>
            <person name="Krasevec N."/>
            <person name="Kuo A."/>
            <person name="Kusch H."/>
            <person name="LaButti K."/>
            <person name="Lagendijk E.L."/>
            <person name="Lapidus A."/>
            <person name="Levasseur A."/>
            <person name="Lindquist E."/>
            <person name="Lipzen A."/>
            <person name="Logrieco A.F."/>
            <person name="MacCabe A."/>
            <person name="Maekelae M.R."/>
            <person name="Malavazi I."/>
            <person name="Melin P."/>
            <person name="Meyer V."/>
            <person name="Mielnichuk N."/>
            <person name="Miskei M."/>
            <person name="Molnar A.P."/>
            <person name="Mule G."/>
            <person name="Ngan C.Y."/>
            <person name="Orejas M."/>
            <person name="Orosz E."/>
            <person name="Ouedraogo J.P."/>
            <person name="Overkamp K.M."/>
            <person name="Park H.-S."/>
            <person name="Perrone G."/>
            <person name="Piumi F."/>
            <person name="Punt P.J."/>
            <person name="Ram A.F."/>
            <person name="Ramon A."/>
            <person name="Rauscher S."/>
            <person name="Record E."/>
            <person name="Riano-Pachon D.M."/>
            <person name="Robert V."/>
            <person name="Roehrig J."/>
            <person name="Ruller R."/>
            <person name="Salamov A."/>
            <person name="Salih N.S."/>
            <person name="Samson R.A."/>
            <person name="Sandor E."/>
            <person name="Sanguinetti M."/>
            <person name="Schuetze T."/>
            <person name="Sepcic K."/>
            <person name="Shelest E."/>
            <person name="Sherlock G."/>
            <person name="Sophianopoulou V."/>
            <person name="Squina F.M."/>
            <person name="Sun H."/>
            <person name="Susca A."/>
            <person name="Todd R.B."/>
            <person name="Tsang A."/>
            <person name="Unkles S.E."/>
            <person name="van de Wiele N."/>
            <person name="van Rossen-Uffink D."/>
            <person name="Oliveira J.V."/>
            <person name="Vesth T.C."/>
            <person name="Visser J."/>
            <person name="Yu J.-H."/>
            <person name="Zhou M."/>
            <person name="Andersen M.R."/>
            <person name="Archer D.B."/>
            <person name="Baker S.E."/>
            <person name="Benoit I."/>
            <person name="Brakhage A.A."/>
            <person name="Braus G.H."/>
            <person name="Fischer R."/>
            <person name="Frisvad J.C."/>
            <person name="Goldman G.H."/>
            <person name="Houbraken J."/>
            <person name="Oakley B."/>
            <person name="Pocsi I."/>
            <person name="Scazzocchio C."/>
            <person name="Seiboth B."/>
            <person name="vanKuyk P.A."/>
            <person name="Wortman J."/>
            <person name="Dyer P.S."/>
            <person name="Grigoriev I.V."/>
        </authorList>
    </citation>
    <scope>NUCLEOTIDE SEQUENCE [LARGE SCALE GENOMIC DNA]</scope>
    <source>
        <strain evidence="7">CBS 593.65</strain>
    </source>
</reference>
<dbReference type="GO" id="GO:0008270">
    <property type="term" value="F:zinc ion binding"/>
    <property type="evidence" value="ECO:0007669"/>
    <property type="project" value="InterPro"/>
</dbReference>
<feature type="compositionally biased region" description="Polar residues" evidence="4">
    <location>
        <begin position="915"/>
        <end position="924"/>
    </location>
</feature>
<dbReference type="GO" id="GO:0050163">
    <property type="term" value="F:oxaloacetate tautomerase activity"/>
    <property type="evidence" value="ECO:0007669"/>
    <property type="project" value="UniProtKB-ARBA"/>
</dbReference>
<feature type="domain" description="Xylanolytic transcriptional activator regulatory" evidence="5">
    <location>
        <begin position="566"/>
        <end position="648"/>
    </location>
</feature>
<feature type="region of interest" description="Disordered" evidence="4">
    <location>
        <begin position="906"/>
        <end position="985"/>
    </location>
</feature>
<dbReference type="InterPro" id="IPR007219">
    <property type="entry name" value="XnlR_reg_dom"/>
</dbReference>
<dbReference type="AlphaFoldDB" id="A0A1L9TA32"/>
<feature type="region of interest" description="Disordered" evidence="4">
    <location>
        <begin position="331"/>
        <end position="383"/>
    </location>
</feature>
<organism evidence="6 7">
    <name type="scientific">Aspergillus sydowii CBS 593.65</name>
    <dbReference type="NCBI Taxonomy" id="1036612"/>
    <lineage>
        <taxon>Eukaryota</taxon>
        <taxon>Fungi</taxon>
        <taxon>Dikarya</taxon>
        <taxon>Ascomycota</taxon>
        <taxon>Pezizomycotina</taxon>
        <taxon>Eurotiomycetes</taxon>
        <taxon>Eurotiomycetidae</taxon>
        <taxon>Eurotiales</taxon>
        <taxon>Aspergillaceae</taxon>
        <taxon>Aspergillus</taxon>
        <taxon>Aspergillus subgen. Nidulantes</taxon>
    </lineage>
</organism>
<dbReference type="InterPro" id="IPR036663">
    <property type="entry name" value="Fumarylacetoacetase_C_sf"/>
</dbReference>
<protein>
    <recommendedName>
        <fullName evidence="5">Xylanolytic transcriptional activator regulatory domain-containing protein</fullName>
    </recommendedName>
</protein>
<dbReference type="RefSeq" id="XP_040700082.1">
    <property type="nucleotide sequence ID" value="XM_040845214.1"/>
</dbReference>
<feature type="compositionally biased region" description="Polar residues" evidence="4">
    <location>
        <begin position="299"/>
        <end position="309"/>
    </location>
</feature>
<keyword evidence="7" id="KW-1185">Reference proteome</keyword>
<evidence type="ECO:0000256" key="2">
    <source>
        <dbReference type="ARBA" id="ARBA00022723"/>
    </source>
</evidence>
<proteinExistence type="inferred from homology"/>
<name>A0A1L9TA32_9EURO</name>
<dbReference type="GO" id="GO:0003677">
    <property type="term" value="F:DNA binding"/>
    <property type="evidence" value="ECO:0007669"/>
    <property type="project" value="InterPro"/>
</dbReference>
<dbReference type="EMBL" id="KV878591">
    <property type="protein sequence ID" value="OJJ56276.1"/>
    <property type="molecule type" value="Genomic_DNA"/>
</dbReference>
<dbReference type="FunFam" id="3.90.850.10:FF:000002">
    <property type="entry name" value="2-hydroxyhepta-2,4-diene-1,7-dioate isomerase"/>
    <property type="match status" value="1"/>
</dbReference>
<dbReference type="SMART" id="SM00906">
    <property type="entry name" value="Fungal_trans"/>
    <property type="match status" value="1"/>
</dbReference>
<dbReference type="Pfam" id="PF04082">
    <property type="entry name" value="Fungal_trans"/>
    <property type="match status" value="1"/>
</dbReference>
<feature type="compositionally biased region" description="Basic and acidic residues" evidence="4">
    <location>
        <begin position="372"/>
        <end position="383"/>
    </location>
</feature>
<evidence type="ECO:0000256" key="3">
    <source>
        <dbReference type="ARBA" id="ARBA00023242"/>
    </source>
</evidence>
<sequence length="985" mass="108756">MSPTWTRLIRFIAEEDGQAHIGQVDARQFPDVGLSVVNGERVAVRLIQGSIFDGVVTEKQLHVARLLAPIEMQDVPIIRCMGLNYRDHAREANMPIPDVPVLFVKPRTALNGPHPAKINVPKIAQDGSSDYEAELSIILSKTGRDIPESEAMDYVLGYTCSNDVSARTQQFKNSQWSFSKGLDGSCPLGPVLVAPSEVDPHQLDIKAIHNGAVVQNSNTREMIFDIPKTIAFLSQGTTLEKGTVIMTGTGPGIGAMRSPKVVLQDGDDMRVEIQGIGTLCNKDSNQKYHAIPAEGERSSGASSDTNPQDNADGRSDRSYPHCQVCEQTMQTCTYPPGPLKPGPKLGSLRQRKRSRATATIDDGPEPAAAAPYRERNESPSLRDDAANDGILLLTAGAQNVSSAAEAKALDLSFILHPAHAASPPENEDLGPRKNVPGDTNTKGAIQKACRALGVELKEAEQLLTAYFDNMVAINLFHEPTFSEKLSQISSPALVVALLAAMFAFAVRFRPGEADVNQRATRFLKLALQNIDNALEECGDNTPPLCLLQTCVVAAHCQLTQGVLGRAWRTLGMCVRLAYEMNLHLVDMQSHGDFGNSVDIQKWCEDEEKRRAWWAIWEMDVFATTIRRTPTALDWSQMEILLPVDDEAWFDRKPQASCFFEPDPMCRWKALDNCGNQSPKAWFIVINSLMKEAQRISSPRGIPSGSRSDHVDDARHRLEIIANAVRCFQLALPGHLKYNHQYLTFGARVPGQTTSSRQMHCSIYNIHLMTQLARLMIHRYDVFKGRFRVALSAQDGEQNSGDGCKEDDQSSVREYFDAADNMLAIINRSSDDHVQHINPFLLSTIWLASAVQLMRSQLCRPGALKSAIKSRYEVLNLTYKRCSRFWDMHTAVQQNLETLEEQLEACKQAERHTPGPSGSITSTRQYGLHMPSSLRPSESANAATNNEINGPTASSPRQRASNPESAALPSPPQSGQGRRRDQRLDA</sequence>
<dbReference type="Proteomes" id="UP000184356">
    <property type="component" value="Unassembled WGS sequence"/>
</dbReference>
<dbReference type="GO" id="GO:0006351">
    <property type="term" value="P:DNA-templated transcription"/>
    <property type="evidence" value="ECO:0007669"/>
    <property type="project" value="InterPro"/>
</dbReference>
<dbReference type="Gene3D" id="3.90.850.10">
    <property type="entry name" value="Fumarylacetoacetase-like, C-terminal domain"/>
    <property type="match status" value="1"/>
</dbReference>
<evidence type="ECO:0000256" key="4">
    <source>
        <dbReference type="SAM" id="MobiDB-lite"/>
    </source>
</evidence>
<evidence type="ECO:0000259" key="5">
    <source>
        <dbReference type="SMART" id="SM00906"/>
    </source>
</evidence>
<feature type="region of interest" description="Disordered" evidence="4">
    <location>
        <begin position="421"/>
        <end position="441"/>
    </location>
</feature>
<feature type="compositionally biased region" description="Polar residues" evidence="4">
    <location>
        <begin position="933"/>
        <end position="963"/>
    </location>
</feature>